<evidence type="ECO:0000259" key="4">
    <source>
        <dbReference type="Pfam" id="PF00248"/>
    </source>
</evidence>
<dbReference type="PRINTS" id="PR00069">
    <property type="entry name" value="ALDKETRDTASE"/>
</dbReference>
<dbReference type="GO" id="GO:0034220">
    <property type="term" value="P:monoatomic ion transmembrane transport"/>
    <property type="evidence" value="ECO:0007669"/>
    <property type="project" value="UniProtKB-KW"/>
</dbReference>
<comment type="caution">
    <text evidence="5">The sequence shown here is derived from an EMBL/GenBank/DDBJ whole genome shotgun (WGS) entry which is preliminary data.</text>
</comment>
<name>A0A179T0Y8_9BACI</name>
<sequence>MKYRRVGGSGLKVSEVSLGSWLTFGASTEKDKAIQTIETAYDLGVNSFDTANVYARGESEKVVGEALSKYNRDSYVLATKVFGQMGDGPNDRGLSRKHVFEQLHASLKRLKTDYVDIYYCHRYDPETPVDETLRTIDDLIRQGKILYAGVSEWSAQQIQEAIGTSDKYLLDRIIVNQSNYNMFHRYIEKEVLPVSEQHGISQIVFSPLAQGVLTGKYSVSNRAPEGSRATDPKANMHMGQFLNDEILLKVEKLSGIANELDISLSQLAIAWILRQPGVASTLVGATKPEQIIENVKGVGVTLTSDVISQVEEILQ</sequence>
<organism evidence="5 6">
    <name type="scientific">Metabacillus litoralis</name>
    <dbReference type="NCBI Taxonomy" id="152268"/>
    <lineage>
        <taxon>Bacteria</taxon>
        <taxon>Bacillati</taxon>
        <taxon>Bacillota</taxon>
        <taxon>Bacilli</taxon>
        <taxon>Bacillales</taxon>
        <taxon>Bacillaceae</taxon>
        <taxon>Metabacillus</taxon>
    </lineage>
</organism>
<evidence type="ECO:0000256" key="3">
    <source>
        <dbReference type="ARBA" id="ARBA00023002"/>
    </source>
</evidence>
<dbReference type="GO" id="GO:0016491">
    <property type="term" value="F:oxidoreductase activity"/>
    <property type="evidence" value="ECO:0007669"/>
    <property type="project" value="UniProtKB-KW"/>
</dbReference>
<feature type="domain" description="NADP-dependent oxidoreductase" evidence="4">
    <location>
        <begin position="16"/>
        <end position="314"/>
    </location>
</feature>
<dbReference type="InterPro" id="IPR005399">
    <property type="entry name" value="K_chnl_volt-dep_bsu_KCNAB-rel"/>
</dbReference>
<evidence type="ECO:0000313" key="6">
    <source>
        <dbReference type="Proteomes" id="UP000078534"/>
    </source>
</evidence>
<dbReference type="AlphaFoldDB" id="A0A179T0Y8"/>
<dbReference type="SUPFAM" id="SSF51430">
    <property type="entry name" value="NAD(P)-linked oxidoreductase"/>
    <property type="match status" value="1"/>
</dbReference>
<dbReference type="InterPro" id="IPR036812">
    <property type="entry name" value="NAD(P)_OxRdtase_dom_sf"/>
</dbReference>
<evidence type="ECO:0000313" key="5">
    <source>
        <dbReference type="EMBL" id="OAS87070.1"/>
    </source>
</evidence>
<dbReference type="STRING" id="152268.A6K24_20415"/>
<evidence type="ECO:0000256" key="2">
    <source>
        <dbReference type="ARBA" id="ARBA00022857"/>
    </source>
</evidence>
<proteinExistence type="inferred from homology"/>
<keyword evidence="3" id="KW-0560">Oxidoreductase</keyword>
<dbReference type="Proteomes" id="UP000078534">
    <property type="component" value="Unassembled WGS sequence"/>
</dbReference>
<dbReference type="EMBL" id="LWSG01000010">
    <property type="protein sequence ID" value="OAS87070.1"/>
    <property type="molecule type" value="Genomic_DNA"/>
</dbReference>
<evidence type="ECO:0000256" key="1">
    <source>
        <dbReference type="ARBA" id="ARBA00006515"/>
    </source>
</evidence>
<accession>A0A179T0Y8</accession>
<keyword evidence="5" id="KW-0813">Transport</keyword>
<dbReference type="InterPro" id="IPR023210">
    <property type="entry name" value="NADP_OxRdtase_dom"/>
</dbReference>
<dbReference type="FunFam" id="3.20.20.100:FF:000004">
    <property type="entry name" value="Oxidoreductase, aldo/keto reductase"/>
    <property type="match status" value="1"/>
</dbReference>
<reference evidence="6" key="1">
    <citation type="submission" date="2016-04" db="EMBL/GenBank/DDBJ databases">
        <authorList>
            <person name="Lyu Z."/>
            <person name="Lyu W."/>
        </authorList>
    </citation>
    <scope>NUCLEOTIDE SEQUENCE [LARGE SCALE GENOMIC DNA]</scope>
    <source>
        <strain evidence="6">C44</strain>
    </source>
</reference>
<keyword evidence="2" id="KW-0521">NADP</keyword>
<comment type="similarity">
    <text evidence="1">Belongs to the shaker potassium channel beta subunit family.</text>
</comment>
<dbReference type="PANTHER" id="PTHR43150:SF2">
    <property type="entry name" value="HYPERKINETIC, ISOFORM M"/>
    <property type="match status" value="1"/>
</dbReference>
<keyword evidence="5" id="KW-0406">Ion transport</keyword>
<gene>
    <name evidence="5" type="ORF">A6K24_20415</name>
</gene>
<dbReference type="RefSeq" id="WP_066330270.1">
    <property type="nucleotide sequence ID" value="NZ_LWSG01000010.1"/>
</dbReference>
<dbReference type="Gene3D" id="3.20.20.100">
    <property type="entry name" value="NADP-dependent oxidoreductase domain"/>
    <property type="match status" value="1"/>
</dbReference>
<dbReference type="Pfam" id="PF00248">
    <property type="entry name" value="Aldo_ket_red"/>
    <property type="match status" value="1"/>
</dbReference>
<dbReference type="GO" id="GO:0005829">
    <property type="term" value="C:cytosol"/>
    <property type="evidence" value="ECO:0007669"/>
    <property type="project" value="UniProtKB-ARBA"/>
</dbReference>
<keyword evidence="5" id="KW-0407">Ion channel</keyword>
<dbReference type="OrthoDB" id="9773828at2"/>
<dbReference type="PANTHER" id="PTHR43150">
    <property type="entry name" value="HYPERKINETIC, ISOFORM M"/>
    <property type="match status" value="1"/>
</dbReference>
<protein>
    <submittedName>
        <fullName evidence="5">Voltage-gated potassium channel</fullName>
    </submittedName>
</protein>
<dbReference type="InterPro" id="IPR020471">
    <property type="entry name" value="AKR"/>
</dbReference>
<keyword evidence="6" id="KW-1185">Reference proteome</keyword>
<dbReference type="CDD" id="cd19074">
    <property type="entry name" value="Aldo_ket_red_shaker-like"/>
    <property type="match status" value="1"/>
</dbReference>